<dbReference type="InterPro" id="IPR050181">
    <property type="entry name" value="Cold_shock_domain"/>
</dbReference>
<dbReference type="SMART" id="SM00357">
    <property type="entry name" value="CSP"/>
    <property type="match status" value="1"/>
</dbReference>
<feature type="compositionally biased region" description="Polar residues" evidence="1">
    <location>
        <begin position="8"/>
        <end position="37"/>
    </location>
</feature>
<evidence type="ECO:0000313" key="4">
    <source>
        <dbReference type="Proteomes" id="UP000676336"/>
    </source>
</evidence>
<feature type="non-terminal residue" evidence="3">
    <location>
        <position position="1"/>
    </location>
</feature>
<evidence type="ECO:0000256" key="1">
    <source>
        <dbReference type="SAM" id="MobiDB-lite"/>
    </source>
</evidence>
<dbReference type="GO" id="GO:0003676">
    <property type="term" value="F:nucleic acid binding"/>
    <property type="evidence" value="ECO:0007669"/>
    <property type="project" value="InterPro"/>
</dbReference>
<dbReference type="FunFam" id="2.40.50.140:FF:000274">
    <property type="entry name" value="Mitochondrial RNA binding protein"/>
    <property type="match status" value="1"/>
</dbReference>
<dbReference type="PRINTS" id="PR00050">
    <property type="entry name" value="COLDSHOCK"/>
</dbReference>
<dbReference type="InterPro" id="IPR002059">
    <property type="entry name" value="CSP_DNA-bd"/>
</dbReference>
<evidence type="ECO:0000259" key="2">
    <source>
        <dbReference type="PROSITE" id="PS51857"/>
    </source>
</evidence>
<reference evidence="3" key="1">
    <citation type="submission" date="2021-02" db="EMBL/GenBank/DDBJ databases">
        <authorList>
            <person name="Nowell W R."/>
        </authorList>
    </citation>
    <scope>NUCLEOTIDE SEQUENCE</scope>
</reference>
<dbReference type="InterPro" id="IPR011129">
    <property type="entry name" value="CSD"/>
</dbReference>
<dbReference type="Proteomes" id="UP000676336">
    <property type="component" value="Unassembled WGS sequence"/>
</dbReference>
<sequence>MASADTAVVNQVSDQKSDANINKQQDQADSGTDNSRQINGKTVIATKVTGTVKWFNVKSGYGFIERGDKKEDIFVHQTAIIKNNPQKYLRSVDDGEIVEFDIVEGEKGHEAANVTGPNGECVRGSKFAADRKQYETHGNFRRGRGGGRFPFRGRGGPFRGNPRGYDPGYNHRFNNYGPPHPQLPPPMIGGPPLGRPPRDFGGPMFR</sequence>
<dbReference type="PANTHER" id="PTHR11544">
    <property type="entry name" value="COLD SHOCK DOMAIN CONTAINING PROTEINS"/>
    <property type="match status" value="1"/>
</dbReference>
<dbReference type="InterPro" id="IPR019844">
    <property type="entry name" value="CSD_CS"/>
</dbReference>
<protein>
    <recommendedName>
        <fullName evidence="2">CSD domain-containing protein</fullName>
    </recommendedName>
</protein>
<dbReference type="CDD" id="cd04458">
    <property type="entry name" value="CSP_CDS"/>
    <property type="match status" value="1"/>
</dbReference>
<dbReference type="PROSITE" id="PS51857">
    <property type="entry name" value="CSD_2"/>
    <property type="match status" value="1"/>
</dbReference>
<accession>A0A8S3HTT7</accession>
<gene>
    <name evidence="3" type="ORF">SMN809_LOCUS71253</name>
</gene>
<dbReference type="Pfam" id="PF00313">
    <property type="entry name" value="CSD"/>
    <property type="match status" value="1"/>
</dbReference>
<evidence type="ECO:0000313" key="3">
    <source>
        <dbReference type="EMBL" id="CAF5188166.1"/>
    </source>
</evidence>
<proteinExistence type="predicted"/>
<dbReference type="AlphaFoldDB" id="A0A8S3HTT7"/>
<dbReference type="EMBL" id="CAJOBI010323253">
    <property type="protein sequence ID" value="CAF5188166.1"/>
    <property type="molecule type" value="Genomic_DNA"/>
</dbReference>
<feature type="domain" description="CSD" evidence="2">
    <location>
        <begin position="47"/>
        <end position="116"/>
    </location>
</feature>
<dbReference type="SUPFAM" id="SSF50249">
    <property type="entry name" value="Nucleic acid-binding proteins"/>
    <property type="match status" value="1"/>
</dbReference>
<feature type="region of interest" description="Disordered" evidence="1">
    <location>
        <begin position="137"/>
        <end position="160"/>
    </location>
</feature>
<feature type="region of interest" description="Disordered" evidence="1">
    <location>
        <begin position="1"/>
        <end position="37"/>
    </location>
</feature>
<organism evidence="3 4">
    <name type="scientific">Rotaria magnacalcarata</name>
    <dbReference type="NCBI Taxonomy" id="392030"/>
    <lineage>
        <taxon>Eukaryota</taxon>
        <taxon>Metazoa</taxon>
        <taxon>Spiralia</taxon>
        <taxon>Gnathifera</taxon>
        <taxon>Rotifera</taxon>
        <taxon>Eurotatoria</taxon>
        <taxon>Bdelloidea</taxon>
        <taxon>Philodinida</taxon>
        <taxon>Philodinidae</taxon>
        <taxon>Rotaria</taxon>
    </lineage>
</organism>
<dbReference type="PROSITE" id="PS00352">
    <property type="entry name" value="CSD_1"/>
    <property type="match status" value="1"/>
</dbReference>
<dbReference type="Gene3D" id="2.40.50.140">
    <property type="entry name" value="Nucleic acid-binding proteins"/>
    <property type="match status" value="1"/>
</dbReference>
<name>A0A8S3HTT7_9BILA</name>
<comment type="caution">
    <text evidence="3">The sequence shown here is derived from an EMBL/GenBank/DDBJ whole genome shotgun (WGS) entry which is preliminary data.</text>
</comment>
<dbReference type="InterPro" id="IPR012340">
    <property type="entry name" value="NA-bd_OB-fold"/>
</dbReference>